<keyword evidence="3" id="KW-1185">Reference proteome</keyword>
<proteinExistence type="predicted"/>
<comment type="caution">
    <text evidence="2">The sequence shown here is derived from an EMBL/GenBank/DDBJ whole genome shotgun (WGS) entry which is preliminary data.</text>
</comment>
<feature type="transmembrane region" description="Helical" evidence="1">
    <location>
        <begin position="20"/>
        <end position="40"/>
    </location>
</feature>
<evidence type="ECO:0000313" key="3">
    <source>
        <dbReference type="Proteomes" id="UP000540787"/>
    </source>
</evidence>
<organism evidence="2 3">
    <name type="scientific">Massilia aurea</name>
    <dbReference type="NCBI Taxonomy" id="373040"/>
    <lineage>
        <taxon>Bacteria</taxon>
        <taxon>Pseudomonadati</taxon>
        <taxon>Pseudomonadota</taxon>
        <taxon>Betaproteobacteria</taxon>
        <taxon>Burkholderiales</taxon>
        <taxon>Oxalobacteraceae</taxon>
        <taxon>Telluria group</taxon>
        <taxon>Massilia</taxon>
    </lineage>
</organism>
<keyword evidence="1" id="KW-1133">Transmembrane helix</keyword>
<accession>A0A7W9WZ80</accession>
<evidence type="ECO:0000313" key="2">
    <source>
        <dbReference type="EMBL" id="MBB6133552.1"/>
    </source>
</evidence>
<dbReference type="AlphaFoldDB" id="A0A7W9WZ80"/>
<dbReference type="RefSeq" id="WP_183553052.1">
    <property type="nucleotide sequence ID" value="NZ_JACHBX010000001.1"/>
</dbReference>
<gene>
    <name evidence="2" type="ORF">HD842_001663</name>
</gene>
<protein>
    <submittedName>
        <fullName evidence="2">Tfp pilus assembly protein PilX</fullName>
    </submittedName>
</protein>
<sequence>MEAMMAQRPHPLPLAAQRGIALPVMLIMMLVMLVTSIYLLKSSNSTTLSASSLAYDATLSRAADFGLHKGFEWIDQKAKTDKGALTAHQPAEGYRATMAPGLSTREEEFWSDSKKVTDSGGTEVEYVIHRLCKSTGTFDDKNACVQTAANTAGLGNATAIGESIRTDGVVYAASPQLHYVITARIHGARGGTVVNQMVVLIGV</sequence>
<dbReference type="EMBL" id="JACHBX010000001">
    <property type="protein sequence ID" value="MBB6133552.1"/>
    <property type="molecule type" value="Genomic_DNA"/>
</dbReference>
<keyword evidence="1" id="KW-0812">Transmembrane</keyword>
<evidence type="ECO:0000256" key="1">
    <source>
        <dbReference type="SAM" id="Phobius"/>
    </source>
</evidence>
<reference evidence="2 3" key="1">
    <citation type="submission" date="2020-08" db="EMBL/GenBank/DDBJ databases">
        <title>The Agave Microbiome: Exploring the role of microbial communities in plant adaptations to desert environments.</title>
        <authorList>
            <person name="Partida-Martinez L.P."/>
        </authorList>
    </citation>
    <scope>NUCLEOTIDE SEQUENCE [LARGE SCALE GENOMIC DNA]</scope>
    <source>
        <strain evidence="2 3">AT3.2</strain>
    </source>
</reference>
<keyword evidence="1" id="KW-0472">Membrane</keyword>
<dbReference type="Proteomes" id="UP000540787">
    <property type="component" value="Unassembled WGS sequence"/>
</dbReference>
<name>A0A7W9WZ80_9BURK</name>